<name>A0A7S4GH15_9EUGL</name>
<protein>
    <submittedName>
        <fullName evidence="1">Uncharacterized protein</fullName>
    </submittedName>
</protein>
<proteinExistence type="predicted"/>
<gene>
    <name evidence="1" type="ORF">EGYM00163_LOCUS48271</name>
</gene>
<accession>A0A7S4GH15</accession>
<dbReference type="EMBL" id="HBJA01140303">
    <property type="protein sequence ID" value="CAE0836902.1"/>
    <property type="molecule type" value="Transcribed_RNA"/>
</dbReference>
<sequence>MGQISLFSPQIPLTTIFLSDHNSVILPSPDVPAPRSSQEPSEILNARHKGVDFLSDRGLIDYYTSLHEGRLDDLPLVGCQKAIVAFLNAGLNALWNMDVINSPFPIKVGIRNVLFMLQNMCIRSTMSEF</sequence>
<organism evidence="1">
    <name type="scientific">Eutreptiella gymnastica</name>
    <dbReference type="NCBI Taxonomy" id="73025"/>
    <lineage>
        <taxon>Eukaryota</taxon>
        <taxon>Discoba</taxon>
        <taxon>Euglenozoa</taxon>
        <taxon>Euglenida</taxon>
        <taxon>Spirocuta</taxon>
        <taxon>Euglenophyceae</taxon>
        <taxon>Eutreptiales</taxon>
        <taxon>Eutreptiaceae</taxon>
        <taxon>Eutreptiella</taxon>
    </lineage>
</organism>
<reference evidence="1" key="1">
    <citation type="submission" date="2021-01" db="EMBL/GenBank/DDBJ databases">
        <authorList>
            <person name="Corre E."/>
            <person name="Pelletier E."/>
            <person name="Niang G."/>
            <person name="Scheremetjew M."/>
            <person name="Finn R."/>
            <person name="Kale V."/>
            <person name="Holt S."/>
            <person name="Cochrane G."/>
            <person name="Meng A."/>
            <person name="Brown T."/>
            <person name="Cohen L."/>
        </authorList>
    </citation>
    <scope>NUCLEOTIDE SEQUENCE</scope>
    <source>
        <strain evidence="1">CCMP1594</strain>
    </source>
</reference>
<evidence type="ECO:0000313" key="1">
    <source>
        <dbReference type="EMBL" id="CAE0836902.1"/>
    </source>
</evidence>
<dbReference type="AlphaFoldDB" id="A0A7S4GH15"/>